<reference evidence="2" key="2">
    <citation type="submission" date="2016-01" db="EMBL/GenBank/DDBJ databases">
        <authorList>
            <person name="McClelland M."/>
            <person name="Jain A."/>
            <person name="Saraogi P."/>
            <person name="Mendelson R."/>
            <person name="Westerman R."/>
            <person name="SanMiguel P."/>
            <person name="Csonka L."/>
        </authorList>
    </citation>
    <scope>NUCLEOTIDE SEQUENCE</scope>
    <source>
        <strain evidence="2">CC-2290</strain>
    </source>
</reference>
<evidence type="ECO:0000256" key="1">
    <source>
        <dbReference type="SAM" id="MobiDB-lite"/>
    </source>
</evidence>
<feature type="region of interest" description="Disordered" evidence="1">
    <location>
        <begin position="1"/>
        <end position="20"/>
    </location>
</feature>
<evidence type="ECO:0000313" key="2">
    <source>
        <dbReference type="EMBL" id="ADF43178.1"/>
    </source>
</evidence>
<feature type="region of interest" description="Disordered" evidence="1">
    <location>
        <begin position="43"/>
        <end position="63"/>
    </location>
</feature>
<dbReference type="PANTHER" id="PTHR46737:SF2">
    <property type="entry name" value="OS02G0827600 PROTEIN"/>
    <property type="match status" value="1"/>
</dbReference>
<dbReference type="Pfam" id="PF12049">
    <property type="entry name" value="DUF3531"/>
    <property type="match status" value="1"/>
</dbReference>
<feature type="compositionally biased region" description="Polar residues" evidence="1">
    <location>
        <begin position="424"/>
        <end position="434"/>
    </location>
</feature>
<sequence>MLGGAACGTARPATAAGPTDAAIRTQTAAFRLRPWAVSSEAAERRLSHSSACGRGRSASGSDLRCPVRRRGSCVAAPAGYGSEPFMGDTPRAPRQRKPEWVRILEEDADNDPEVAELLEGTGGDPDKIREKMKHRLKQSDVHREDGGTDVPPNISFRAISPLGLWVWLQFAGGPPTPGEQELLEGVLRSWFAVGKLGGYNSQNLQVYQNADDDQSFFEYDNDELGVGENRMASYMHDMGDIQYQDDWARVWIDLGTADELSLDVLLNTLVGFSAQMCALKAITLGGANEDWPLPEGWEGDASGLGPDDDFMRATMDPMRLPEGLDEEFQFMDEEGMLEGGKGRPQAAAAAAGSGYGVDAGEYGATAEERELQQLAARLRRPQPAGSGTAVGGYYGASKAPGVDLDIDPDEYRFTDQEEQAAGEQISQAPTQQLQRPWGASFVRRVKRQG</sequence>
<dbReference type="InterPro" id="IPR021920">
    <property type="entry name" value="DUF3531"/>
</dbReference>
<feature type="region of interest" description="Disordered" evidence="1">
    <location>
        <begin position="378"/>
        <end position="449"/>
    </location>
</feature>
<reference evidence="2" key="1">
    <citation type="journal article" date="2010" name="Science">
        <title>Evolution of an expanded sex-determining locus in Volvox.</title>
        <authorList>
            <person name="Ferris P."/>
            <person name="Olson B.J."/>
            <person name="De Hoff P.L."/>
            <person name="Douglass S."/>
            <person name="Casero D."/>
            <person name="Prochnik S."/>
            <person name="Geng S."/>
            <person name="Rai R."/>
            <person name="Grimwood J."/>
            <person name="Schmutz J."/>
            <person name="Nishii I."/>
            <person name="Hamaji T."/>
            <person name="Nozaki H."/>
            <person name="Pellegrini M."/>
            <person name="Umen J.G."/>
        </authorList>
    </citation>
    <scope>NUCLEOTIDE SEQUENCE</scope>
    <source>
        <strain evidence="2">CC-2290</strain>
    </source>
</reference>
<protein>
    <submittedName>
        <fullName evidence="2">CGL70m</fullName>
    </submittedName>
</protein>
<proteinExistence type="predicted"/>
<gene>
    <name evidence="2" type="primary">CGL70m</name>
</gene>
<accession>D5LAZ8</accession>
<feature type="compositionally biased region" description="Low complexity" evidence="1">
    <location>
        <begin position="7"/>
        <end position="20"/>
    </location>
</feature>
<feature type="compositionally biased region" description="Low complexity" evidence="1">
    <location>
        <begin position="48"/>
        <end position="61"/>
    </location>
</feature>
<name>D5LAZ8_CHLRE</name>
<dbReference type="ExpressionAtlas" id="D5LAZ8">
    <property type="expression patterns" value="baseline and differential"/>
</dbReference>
<dbReference type="EMBL" id="GU814015">
    <property type="protein sequence ID" value="ADF43178.1"/>
    <property type="molecule type" value="Genomic_DNA"/>
</dbReference>
<dbReference type="AlphaFoldDB" id="D5LAZ8"/>
<dbReference type="PANTHER" id="PTHR46737">
    <property type="entry name" value="OS02G0827600 PROTEIN"/>
    <property type="match status" value="1"/>
</dbReference>
<organism evidence="2">
    <name type="scientific">Chlamydomonas reinhardtii</name>
    <name type="common">Chlamydomonas smithii</name>
    <dbReference type="NCBI Taxonomy" id="3055"/>
    <lineage>
        <taxon>Eukaryota</taxon>
        <taxon>Viridiplantae</taxon>
        <taxon>Chlorophyta</taxon>
        <taxon>core chlorophytes</taxon>
        <taxon>Chlorophyceae</taxon>
        <taxon>CS clade</taxon>
        <taxon>Chlamydomonadales</taxon>
        <taxon>Chlamydomonadaceae</taxon>
        <taxon>Chlamydomonas</taxon>
    </lineage>
</organism>